<evidence type="ECO:0000259" key="12">
    <source>
        <dbReference type="PROSITE" id="PS51462"/>
    </source>
</evidence>
<dbReference type="CDD" id="cd18887">
    <property type="entry name" value="NUDIX_UGPPase_Nudt14"/>
    <property type="match status" value="1"/>
</dbReference>
<comment type="function">
    <text evidence="8">Hydrolyzes UDP-glucose to glucose 1-phosphate and UMP and ADP-ribose to ribose 5-phosphate and AMP. The physiological substrate is probably UDP-glucose. Poor activity on other substrates such as ADP-glucose, CDP-glucose, GDP-glucose and GDP-mannose.</text>
</comment>
<keyword evidence="4" id="KW-0963">Cytoplasm</keyword>
<gene>
    <name evidence="13" type="ORF">K0M31_014289</name>
</gene>
<dbReference type="GO" id="GO:0019693">
    <property type="term" value="P:ribose phosphate metabolic process"/>
    <property type="evidence" value="ECO:0007669"/>
    <property type="project" value="TreeGrafter"/>
</dbReference>
<comment type="catalytic activity">
    <reaction evidence="7">
        <text>UDP-sugar + H2O = UMP + alpha-D-aldose 1-phosphate.</text>
        <dbReference type="EC" id="3.6.1.45"/>
    </reaction>
</comment>
<evidence type="ECO:0000256" key="8">
    <source>
        <dbReference type="ARBA" id="ARBA00054674"/>
    </source>
</evidence>
<dbReference type="GO" id="GO:0006753">
    <property type="term" value="P:nucleoside phosphate metabolic process"/>
    <property type="evidence" value="ECO:0007669"/>
    <property type="project" value="TreeGrafter"/>
</dbReference>
<evidence type="ECO:0000313" key="13">
    <source>
        <dbReference type="EMBL" id="KAK1132921.1"/>
    </source>
</evidence>
<protein>
    <recommendedName>
        <fullName evidence="10">Uridine diphosphate glucose pyrophosphatase NUDT14</fullName>
        <ecNumber evidence="9">3.6.1.45</ecNumber>
    </recommendedName>
    <alternativeName>
        <fullName evidence="11">Nucleoside diphosphate-linked moiety X motif 14</fullName>
    </alternativeName>
</protein>
<dbReference type="FunFam" id="3.90.79.10:FF:000035">
    <property type="entry name" value="Uridine diphosphate glucose pyrophosphatase"/>
    <property type="match status" value="1"/>
</dbReference>
<dbReference type="EC" id="3.6.1.45" evidence="9"/>
<evidence type="ECO:0000256" key="7">
    <source>
        <dbReference type="ARBA" id="ARBA00051086"/>
    </source>
</evidence>
<evidence type="ECO:0000256" key="3">
    <source>
        <dbReference type="ARBA" id="ARBA00011738"/>
    </source>
</evidence>
<dbReference type="PANTHER" id="PTHR11839">
    <property type="entry name" value="UDP/ADP-SUGAR PYROPHOSPHATASE"/>
    <property type="match status" value="1"/>
</dbReference>
<organism evidence="13 14">
    <name type="scientific">Melipona bicolor</name>
    <dbReference type="NCBI Taxonomy" id="60889"/>
    <lineage>
        <taxon>Eukaryota</taxon>
        <taxon>Metazoa</taxon>
        <taxon>Ecdysozoa</taxon>
        <taxon>Arthropoda</taxon>
        <taxon>Hexapoda</taxon>
        <taxon>Insecta</taxon>
        <taxon>Pterygota</taxon>
        <taxon>Neoptera</taxon>
        <taxon>Endopterygota</taxon>
        <taxon>Hymenoptera</taxon>
        <taxon>Apocrita</taxon>
        <taxon>Aculeata</taxon>
        <taxon>Apoidea</taxon>
        <taxon>Anthophila</taxon>
        <taxon>Apidae</taxon>
        <taxon>Melipona</taxon>
    </lineage>
</organism>
<proteinExistence type="predicted"/>
<comment type="cofactor">
    <cofactor evidence="1">
        <name>Mg(2+)</name>
        <dbReference type="ChEBI" id="CHEBI:18420"/>
    </cofactor>
</comment>
<dbReference type="GO" id="GO:0005737">
    <property type="term" value="C:cytoplasm"/>
    <property type="evidence" value="ECO:0007669"/>
    <property type="project" value="UniProtKB-SubCell"/>
</dbReference>
<evidence type="ECO:0000256" key="4">
    <source>
        <dbReference type="ARBA" id="ARBA00022490"/>
    </source>
</evidence>
<dbReference type="Gene3D" id="3.90.79.10">
    <property type="entry name" value="Nucleoside Triphosphate Pyrophosphohydrolase"/>
    <property type="match status" value="1"/>
</dbReference>
<evidence type="ECO:0000256" key="9">
    <source>
        <dbReference type="ARBA" id="ARBA00066480"/>
    </source>
</evidence>
<dbReference type="EMBL" id="JAHYIQ010000004">
    <property type="protein sequence ID" value="KAK1132921.1"/>
    <property type="molecule type" value="Genomic_DNA"/>
</dbReference>
<dbReference type="PANTHER" id="PTHR11839:SF15">
    <property type="entry name" value="URIDINE DIPHOSPHATE GLUCOSE PYROPHOSPHATASE NUDT14"/>
    <property type="match status" value="1"/>
</dbReference>
<comment type="subcellular location">
    <subcellularLocation>
        <location evidence="2">Cytoplasm</location>
    </subcellularLocation>
</comment>
<feature type="domain" description="Nudix hydrolase" evidence="12">
    <location>
        <begin position="55"/>
        <end position="210"/>
    </location>
</feature>
<evidence type="ECO:0000256" key="1">
    <source>
        <dbReference type="ARBA" id="ARBA00001946"/>
    </source>
</evidence>
<dbReference type="SUPFAM" id="SSF55811">
    <property type="entry name" value="Nudix"/>
    <property type="match status" value="1"/>
</dbReference>
<dbReference type="PROSITE" id="PS51462">
    <property type="entry name" value="NUDIX"/>
    <property type="match status" value="1"/>
</dbReference>
<dbReference type="AlphaFoldDB" id="A0AA40G9F8"/>
<keyword evidence="14" id="KW-1185">Reference proteome</keyword>
<dbReference type="InterPro" id="IPR000086">
    <property type="entry name" value="NUDIX_hydrolase_dom"/>
</dbReference>
<dbReference type="Proteomes" id="UP001177670">
    <property type="component" value="Unassembled WGS sequence"/>
</dbReference>
<keyword evidence="5" id="KW-0378">Hydrolase</keyword>
<accession>A0AA40G9F8</accession>
<sequence length="224" mass="25844">MDIRAQEKQNENIRQRMLDVQQLHITECPSDSPWIRPVRIRYQQDGEQRDWDVVRAHDGVSIIIFNISRKKLVFVRQYRPAFYYTFLPEKFGPVDLKQYPPSLGLTLELCAGIVDKDKSFVEIAKDEVREECGYEAPIEAFKYVITFRHVSTSVCKHTLFYVEVTDEMHTHSGGGAASEGELIEVVELSIPEVKQYISSEEVESPPCLLYGVTWFLANKPEHCS</sequence>
<evidence type="ECO:0000256" key="2">
    <source>
        <dbReference type="ARBA" id="ARBA00004496"/>
    </source>
</evidence>
<comment type="subunit">
    <text evidence="3">Homodimer.</text>
</comment>
<name>A0AA40G9F8_9HYME</name>
<comment type="caution">
    <text evidence="13">The sequence shown here is derived from an EMBL/GenBank/DDBJ whole genome shotgun (WGS) entry which is preliminary data.</text>
</comment>
<evidence type="ECO:0000256" key="5">
    <source>
        <dbReference type="ARBA" id="ARBA00022801"/>
    </source>
</evidence>
<keyword evidence="6" id="KW-0460">Magnesium</keyword>
<evidence type="ECO:0000256" key="6">
    <source>
        <dbReference type="ARBA" id="ARBA00022842"/>
    </source>
</evidence>
<evidence type="ECO:0000313" key="14">
    <source>
        <dbReference type="Proteomes" id="UP001177670"/>
    </source>
</evidence>
<evidence type="ECO:0000256" key="11">
    <source>
        <dbReference type="ARBA" id="ARBA00080475"/>
    </source>
</evidence>
<reference evidence="13" key="1">
    <citation type="submission" date="2021-10" db="EMBL/GenBank/DDBJ databases">
        <title>Melipona bicolor Genome sequencing and assembly.</title>
        <authorList>
            <person name="Araujo N.S."/>
            <person name="Arias M.C."/>
        </authorList>
    </citation>
    <scope>NUCLEOTIDE SEQUENCE</scope>
    <source>
        <strain evidence="13">USP_2M_L1-L4_2017</strain>
        <tissue evidence="13">Whole body</tissue>
    </source>
</reference>
<dbReference type="InterPro" id="IPR015797">
    <property type="entry name" value="NUDIX_hydrolase-like_dom_sf"/>
</dbReference>
<evidence type="ECO:0000256" key="10">
    <source>
        <dbReference type="ARBA" id="ARBA00071467"/>
    </source>
</evidence>
<dbReference type="GO" id="GO:0008768">
    <property type="term" value="F:UDP-sugar diphosphatase activity"/>
    <property type="evidence" value="ECO:0007669"/>
    <property type="project" value="UniProtKB-EC"/>
</dbReference>